<dbReference type="InterPro" id="IPR003598">
    <property type="entry name" value="Ig_sub2"/>
</dbReference>
<dbReference type="Pfam" id="PF07679">
    <property type="entry name" value="I-set"/>
    <property type="match status" value="2"/>
</dbReference>
<gene>
    <name evidence="4" type="ORF">PMEA_00021190</name>
</gene>
<evidence type="ECO:0000313" key="5">
    <source>
        <dbReference type="Proteomes" id="UP001159428"/>
    </source>
</evidence>
<reference evidence="4 5" key="1">
    <citation type="submission" date="2022-05" db="EMBL/GenBank/DDBJ databases">
        <authorList>
            <consortium name="Genoscope - CEA"/>
            <person name="William W."/>
        </authorList>
    </citation>
    <scope>NUCLEOTIDE SEQUENCE [LARGE SCALE GENOMIC DNA]</scope>
</reference>
<dbReference type="AlphaFoldDB" id="A0AAU9XDD6"/>
<dbReference type="FunFam" id="2.60.40.10:FF:000032">
    <property type="entry name" value="palladin isoform X1"/>
    <property type="match status" value="2"/>
</dbReference>
<evidence type="ECO:0000256" key="2">
    <source>
        <dbReference type="ARBA" id="ARBA00023319"/>
    </source>
</evidence>
<dbReference type="SUPFAM" id="SSF48726">
    <property type="entry name" value="Immunoglobulin"/>
    <property type="match status" value="2"/>
</dbReference>
<dbReference type="PROSITE" id="PS50835">
    <property type="entry name" value="IG_LIKE"/>
    <property type="match status" value="2"/>
</dbReference>
<comment type="caution">
    <text evidence="4">The sequence shown here is derived from an EMBL/GenBank/DDBJ whole genome shotgun (WGS) entry which is preliminary data.</text>
</comment>
<dbReference type="InterPro" id="IPR050958">
    <property type="entry name" value="Cell_Adh-Cytoskel_Orgn"/>
</dbReference>
<dbReference type="GO" id="GO:0030424">
    <property type="term" value="C:axon"/>
    <property type="evidence" value="ECO:0007669"/>
    <property type="project" value="TreeGrafter"/>
</dbReference>
<dbReference type="SMART" id="SM00409">
    <property type="entry name" value="IG"/>
    <property type="match status" value="2"/>
</dbReference>
<dbReference type="EMBL" id="CALNXJ010000039">
    <property type="protein sequence ID" value="CAH3144674.1"/>
    <property type="molecule type" value="Genomic_DNA"/>
</dbReference>
<dbReference type="GO" id="GO:0050808">
    <property type="term" value="P:synapse organization"/>
    <property type="evidence" value="ECO:0007669"/>
    <property type="project" value="TreeGrafter"/>
</dbReference>
<feature type="domain" description="Ig-like" evidence="3">
    <location>
        <begin position="191"/>
        <end position="273"/>
    </location>
</feature>
<dbReference type="InterPro" id="IPR003599">
    <property type="entry name" value="Ig_sub"/>
</dbReference>
<dbReference type="InterPro" id="IPR007110">
    <property type="entry name" value="Ig-like_dom"/>
</dbReference>
<dbReference type="SMART" id="SM00408">
    <property type="entry name" value="IGc2"/>
    <property type="match status" value="2"/>
</dbReference>
<dbReference type="GO" id="GO:0043025">
    <property type="term" value="C:neuronal cell body"/>
    <property type="evidence" value="ECO:0007669"/>
    <property type="project" value="TreeGrafter"/>
</dbReference>
<feature type="domain" description="Ig-like" evidence="3">
    <location>
        <begin position="67"/>
        <end position="160"/>
    </location>
</feature>
<dbReference type="Proteomes" id="UP001159428">
    <property type="component" value="Unassembled WGS sequence"/>
</dbReference>
<dbReference type="InterPro" id="IPR013098">
    <property type="entry name" value="Ig_I-set"/>
</dbReference>
<protein>
    <recommendedName>
        <fullName evidence="3">Ig-like domain-containing protein</fullName>
    </recommendedName>
</protein>
<evidence type="ECO:0000259" key="3">
    <source>
        <dbReference type="PROSITE" id="PS50835"/>
    </source>
</evidence>
<evidence type="ECO:0000313" key="4">
    <source>
        <dbReference type="EMBL" id="CAH3144674.1"/>
    </source>
</evidence>
<dbReference type="InterPro" id="IPR036179">
    <property type="entry name" value="Ig-like_dom_sf"/>
</dbReference>
<dbReference type="GO" id="GO:0007156">
    <property type="term" value="P:homophilic cell adhesion via plasma membrane adhesion molecules"/>
    <property type="evidence" value="ECO:0007669"/>
    <property type="project" value="TreeGrafter"/>
</dbReference>
<dbReference type="PANTHER" id="PTHR45080:SF34">
    <property type="entry name" value="MYOSIN LIGHT CHAIN KINASE, SMOOTH MUSCLE-LIKE"/>
    <property type="match status" value="1"/>
</dbReference>
<keyword evidence="1" id="KW-1015">Disulfide bond</keyword>
<proteinExistence type="predicted"/>
<name>A0AAU9XDD6_9CNID</name>
<dbReference type="InterPro" id="IPR013783">
    <property type="entry name" value="Ig-like_fold"/>
</dbReference>
<dbReference type="GO" id="GO:0008046">
    <property type="term" value="F:axon guidance receptor activity"/>
    <property type="evidence" value="ECO:0007669"/>
    <property type="project" value="TreeGrafter"/>
</dbReference>
<keyword evidence="2" id="KW-0393">Immunoglobulin domain</keyword>
<evidence type="ECO:0000256" key="1">
    <source>
        <dbReference type="ARBA" id="ARBA00023157"/>
    </source>
</evidence>
<keyword evidence="5" id="KW-1185">Reference proteome</keyword>
<dbReference type="PANTHER" id="PTHR45080">
    <property type="entry name" value="CONTACTIN 5"/>
    <property type="match status" value="1"/>
</dbReference>
<organism evidence="4 5">
    <name type="scientific">Pocillopora meandrina</name>
    <dbReference type="NCBI Taxonomy" id="46732"/>
    <lineage>
        <taxon>Eukaryota</taxon>
        <taxon>Metazoa</taxon>
        <taxon>Cnidaria</taxon>
        <taxon>Anthozoa</taxon>
        <taxon>Hexacorallia</taxon>
        <taxon>Scleractinia</taxon>
        <taxon>Astrocoeniina</taxon>
        <taxon>Pocilloporidae</taxon>
        <taxon>Pocillopora</taxon>
    </lineage>
</organism>
<dbReference type="GO" id="GO:0005886">
    <property type="term" value="C:plasma membrane"/>
    <property type="evidence" value="ECO:0007669"/>
    <property type="project" value="TreeGrafter"/>
</dbReference>
<dbReference type="Gene3D" id="2.60.40.10">
    <property type="entry name" value="Immunoglobulins"/>
    <property type="match status" value="2"/>
</dbReference>
<sequence>MDQVYSVNSPVGVKCINYHEVKELRCVLMLKGLTLAQFGNYTCEAENDYVGYCRRKTVEIGQAFLAPETVEDPKNQTVVVGFNVTLNCTAKGSPMPSITWIKNNDLLAVQSSPRVKDIEAVLDDKQIHSQLVIEDAKKNDEGKYHCVANNTAGEKASNLAFLFIKDLGETYAVYFLLTWHQDPKNQTVVVGFNVTLNCTAKGSPMPSIRWIKNNDLLAKQSNPRIKYIKTALDDKQIHSQLVIEDAKKKDEGKYHCVANNTVGEKASNPAFLSIEDLGETRKTFESSYCKSLFTRIYGFWTHTGCCVVFIFAKRSWPLHNSKLEFLSQDLFTRVVRKELTRQKKRKSASSLKLSLKNRKYSNSTYC</sequence>
<accession>A0AAU9XDD6</accession>